<evidence type="ECO:0000313" key="2">
    <source>
        <dbReference type="EMBL" id="OQP88165.1"/>
    </source>
</evidence>
<proteinExistence type="predicted"/>
<sequence length="86" mass="9678">MAQAKTFSLGDSYDAMLHDFVKNGRFETETDAVRAGLRMLADYESRLQTLRRTINDADREIESGLGKEYSSGAELLRDVMSESSDH</sequence>
<name>A0ABX3PJ45_9HYPH</name>
<dbReference type="InterPro" id="IPR038296">
    <property type="entry name" value="ParD_sf"/>
</dbReference>
<dbReference type="SUPFAM" id="SSF47598">
    <property type="entry name" value="Ribbon-helix-helix"/>
    <property type="match status" value="1"/>
</dbReference>
<keyword evidence="3" id="KW-1185">Reference proteome</keyword>
<dbReference type="Proteomes" id="UP000192652">
    <property type="component" value="Unassembled WGS sequence"/>
</dbReference>
<organism evidence="2 3">
    <name type="scientific">Xaviernesmea rhizosphaerae</name>
    <dbReference type="NCBI Taxonomy" id="1672749"/>
    <lineage>
        <taxon>Bacteria</taxon>
        <taxon>Pseudomonadati</taxon>
        <taxon>Pseudomonadota</taxon>
        <taxon>Alphaproteobacteria</taxon>
        <taxon>Hyphomicrobiales</taxon>
        <taxon>Rhizobiaceae</taxon>
        <taxon>Rhizobium/Agrobacterium group</taxon>
        <taxon>Xaviernesmea</taxon>
    </lineage>
</organism>
<keyword evidence="1" id="KW-1277">Toxin-antitoxin system</keyword>
<gene>
    <name evidence="2" type="ORF">BTR14_01490</name>
</gene>
<accession>A0ABX3PJ45</accession>
<dbReference type="Gene3D" id="6.10.10.120">
    <property type="entry name" value="Antitoxin ParD1-like"/>
    <property type="match status" value="1"/>
</dbReference>
<evidence type="ECO:0008006" key="4">
    <source>
        <dbReference type="Google" id="ProtNLM"/>
    </source>
</evidence>
<dbReference type="InterPro" id="IPR010985">
    <property type="entry name" value="Ribbon_hlx_hlx"/>
</dbReference>
<dbReference type="Pfam" id="PF03693">
    <property type="entry name" value="ParD_antitoxin"/>
    <property type="match status" value="1"/>
</dbReference>
<dbReference type="RefSeq" id="WP_081173156.1">
    <property type="nucleotide sequence ID" value="NZ_MSPX01000001.1"/>
</dbReference>
<dbReference type="InterPro" id="IPR022789">
    <property type="entry name" value="ParD"/>
</dbReference>
<protein>
    <recommendedName>
        <fullName evidence="4">Antitoxin ParD1/3/4</fullName>
    </recommendedName>
</protein>
<evidence type="ECO:0000256" key="1">
    <source>
        <dbReference type="ARBA" id="ARBA00022649"/>
    </source>
</evidence>
<dbReference type="EMBL" id="MSPX01000001">
    <property type="protein sequence ID" value="OQP88165.1"/>
    <property type="molecule type" value="Genomic_DNA"/>
</dbReference>
<reference evidence="2 3" key="1">
    <citation type="journal article" date="2017" name="Antonie Van Leeuwenhoek">
        <title>Rhizobium rhizosphaerae sp. nov., a novel species isolated from rice rhizosphere.</title>
        <authorList>
            <person name="Zhao J.J."/>
            <person name="Zhang J."/>
            <person name="Zhang R.J."/>
            <person name="Zhang C.W."/>
            <person name="Yin H.Q."/>
            <person name="Zhang X.X."/>
        </authorList>
    </citation>
    <scope>NUCLEOTIDE SEQUENCE [LARGE SCALE GENOMIC DNA]</scope>
    <source>
        <strain evidence="2 3">RD15</strain>
    </source>
</reference>
<comment type="caution">
    <text evidence="2">The sequence shown here is derived from an EMBL/GenBank/DDBJ whole genome shotgun (WGS) entry which is preliminary data.</text>
</comment>
<evidence type="ECO:0000313" key="3">
    <source>
        <dbReference type="Proteomes" id="UP000192652"/>
    </source>
</evidence>